<feature type="modified residue" description="4-aspartylphosphate" evidence="7">
    <location>
        <position position="892"/>
    </location>
</feature>
<feature type="domain" description="Response regulatory" evidence="10">
    <location>
        <begin position="844"/>
        <end position="953"/>
    </location>
</feature>
<dbReference type="PANTHER" id="PTHR43711">
    <property type="entry name" value="TWO-COMPONENT HISTIDINE KINASE"/>
    <property type="match status" value="1"/>
</dbReference>
<evidence type="ECO:0000259" key="9">
    <source>
        <dbReference type="PROSITE" id="PS50109"/>
    </source>
</evidence>
<gene>
    <name evidence="12" type="ORF">PSm6_55700</name>
</gene>
<keyword evidence="5" id="KW-0418">Kinase</keyword>
<evidence type="ECO:0000256" key="1">
    <source>
        <dbReference type="ARBA" id="ARBA00000085"/>
    </source>
</evidence>
<dbReference type="Pfam" id="PF00512">
    <property type="entry name" value="HisKA"/>
    <property type="match status" value="1"/>
</dbReference>
<comment type="catalytic activity">
    <reaction evidence="1">
        <text>ATP + protein L-histidine = ADP + protein N-phospho-L-histidine.</text>
        <dbReference type="EC" id="2.7.13.3"/>
    </reaction>
</comment>
<dbReference type="PROSITE" id="PS50113">
    <property type="entry name" value="PAC"/>
    <property type="match status" value="1"/>
</dbReference>
<dbReference type="SMART" id="SM00388">
    <property type="entry name" value="HisKA"/>
    <property type="match status" value="1"/>
</dbReference>
<evidence type="ECO:0000256" key="2">
    <source>
        <dbReference type="ARBA" id="ARBA00012438"/>
    </source>
</evidence>
<keyword evidence="8" id="KW-1133">Transmembrane helix</keyword>
<evidence type="ECO:0000313" key="12">
    <source>
        <dbReference type="EMBL" id="BCD89163.1"/>
    </source>
</evidence>
<keyword evidence="4" id="KW-0808">Transferase</keyword>
<dbReference type="SUPFAM" id="SSF47384">
    <property type="entry name" value="Homodimeric domain of signal transducing histidine kinase"/>
    <property type="match status" value="1"/>
</dbReference>
<dbReference type="PRINTS" id="PR00344">
    <property type="entry name" value="BCTRLSENSOR"/>
</dbReference>
<dbReference type="EMBL" id="AP023081">
    <property type="protein sequence ID" value="BCD89163.1"/>
    <property type="molecule type" value="Genomic_DNA"/>
</dbReference>
<organism evidence="12 13">
    <name type="scientific">Pseudomonas solani</name>
    <dbReference type="NCBI Taxonomy" id="2731552"/>
    <lineage>
        <taxon>Bacteria</taxon>
        <taxon>Pseudomonadati</taxon>
        <taxon>Pseudomonadota</taxon>
        <taxon>Gammaproteobacteria</taxon>
        <taxon>Pseudomonadales</taxon>
        <taxon>Pseudomonadaceae</taxon>
        <taxon>Pseudomonas</taxon>
    </lineage>
</organism>
<dbReference type="CDD" id="cd00130">
    <property type="entry name" value="PAS"/>
    <property type="match status" value="1"/>
</dbReference>
<evidence type="ECO:0000256" key="4">
    <source>
        <dbReference type="ARBA" id="ARBA00022679"/>
    </source>
</evidence>
<protein>
    <recommendedName>
        <fullName evidence="2">histidine kinase</fullName>
        <ecNumber evidence="2">2.7.13.3</ecNumber>
    </recommendedName>
</protein>
<dbReference type="PROSITE" id="PS50109">
    <property type="entry name" value="HIS_KIN"/>
    <property type="match status" value="1"/>
</dbReference>
<feature type="domain" description="Histidine kinase" evidence="9">
    <location>
        <begin position="613"/>
        <end position="829"/>
    </location>
</feature>
<dbReference type="Pfam" id="PF02518">
    <property type="entry name" value="HATPase_c"/>
    <property type="match status" value="1"/>
</dbReference>
<dbReference type="SUPFAM" id="SSF55874">
    <property type="entry name" value="ATPase domain of HSP90 chaperone/DNA topoisomerase II/histidine kinase"/>
    <property type="match status" value="1"/>
</dbReference>
<keyword evidence="8" id="KW-0812">Transmembrane</keyword>
<dbReference type="InterPro" id="IPR000014">
    <property type="entry name" value="PAS"/>
</dbReference>
<dbReference type="PANTHER" id="PTHR43711:SF1">
    <property type="entry name" value="HISTIDINE KINASE 1"/>
    <property type="match status" value="1"/>
</dbReference>
<dbReference type="InterPro" id="IPR000700">
    <property type="entry name" value="PAS-assoc_C"/>
</dbReference>
<dbReference type="Gene3D" id="3.30.565.10">
    <property type="entry name" value="Histidine kinase-like ATPase, C-terminal domain"/>
    <property type="match status" value="1"/>
</dbReference>
<dbReference type="InterPro" id="IPR011006">
    <property type="entry name" value="CheY-like_superfamily"/>
</dbReference>
<feature type="transmembrane region" description="Helical" evidence="8">
    <location>
        <begin position="21"/>
        <end position="46"/>
    </location>
</feature>
<evidence type="ECO:0000259" key="10">
    <source>
        <dbReference type="PROSITE" id="PS50110"/>
    </source>
</evidence>
<evidence type="ECO:0000256" key="8">
    <source>
        <dbReference type="SAM" id="Phobius"/>
    </source>
</evidence>
<feature type="domain" description="PAC" evidence="11">
    <location>
        <begin position="542"/>
        <end position="595"/>
    </location>
</feature>
<dbReference type="InterPro" id="IPR036890">
    <property type="entry name" value="HATPase_C_sf"/>
</dbReference>
<dbReference type="Pfam" id="PF08447">
    <property type="entry name" value="PAS_3"/>
    <property type="match status" value="1"/>
</dbReference>
<dbReference type="PROSITE" id="PS50110">
    <property type="entry name" value="RESPONSE_REGULATORY"/>
    <property type="match status" value="1"/>
</dbReference>
<evidence type="ECO:0000259" key="11">
    <source>
        <dbReference type="PROSITE" id="PS50113"/>
    </source>
</evidence>
<dbReference type="Gene3D" id="3.30.450.20">
    <property type="entry name" value="PAS domain"/>
    <property type="match status" value="2"/>
</dbReference>
<dbReference type="InterPro" id="IPR001789">
    <property type="entry name" value="Sig_transdc_resp-reg_receiver"/>
</dbReference>
<keyword evidence="8" id="KW-0472">Membrane</keyword>
<dbReference type="SUPFAM" id="SSF55785">
    <property type="entry name" value="PYP-like sensor domain (PAS domain)"/>
    <property type="match status" value="1"/>
</dbReference>
<name>A0ABM7LI90_9PSED</name>
<evidence type="ECO:0000256" key="6">
    <source>
        <dbReference type="ARBA" id="ARBA00023012"/>
    </source>
</evidence>
<evidence type="ECO:0000256" key="3">
    <source>
        <dbReference type="ARBA" id="ARBA00022553"/>
    </source>
</evidence>
<dbReference type="InterPro" id="IPR035965">
    <property type="entry name" value="PAS-like_dom_sf"/>
</dbReference>
<dbReference type="Proteomes" id="UP001064896">
    <property type="component" value="Chromosome"/>
</dbReference>
<dbReference type="Gene3D" id="1.10.287.130">
    <property type="match status" value="1"/>
</dbReference>
<dbReference type="InterPro" id="IPR050736">
    <property type="entry name" value="Sensor_HK_Regulatory"/>
</dbReference>
<feature type="transmembrane region" description="Helical" evidence="8">
    <location>
        <begin position="383"/>
        <end position="404"/>
    </location>
</feature>
<dbReference type="InterPro" id="IPR036097">
    <property type="entry name" value="HisK_dim/P_sf"/>
</dbReference>
<dbReference type="SUPFAM" id="SSF52172">
    <property type="entry name" value="CheY-like"/>
    <property type="match status" value="1"/>
</dbReference>
<evidence type="ECO:0000256" key="7">
    <source>
        <dbReference type="PROSITE-ProRule" id="PRU00169"/>
    </source>
</evidence>
<dbReference type="InterPro" id="IPR003594">
    <property type="entry name" value="HATPase_dom"/>
</dbReference>
<evidence type="ECO:0000256" key="5">
    <source>
        <dbReference type="ARBA" id="ARBA00022777"/>
    </source>
</evidence>
<dbReference type="SMART" id="SM00387">
    <property type="entry name" value="HATPase_c"/>
    <property type="match status" value="1"/>
</dbReference>
<evidence type="ECO:0000313" key="13">
    <source>
        <dbReference type="Proteomes" id="UP001064896"/>
    </source>
</evidence>
<dbReference type="InterPro" id="IPR004358">
    <property type="entry name" value="Sig_transdc_His_kin-like_C"/>
</dbReference>
<keyword evidence="13" id="KW-1185">Reference proteome</keyword>
<dbReference type="CDD" id="cd00082">
    <property type="entry name" value="HisKA"/>
    <property type="match status" value="1"/>
</dbReference>
<dbReference type="Gene3D" id="3.40.50.2300">
    <property type="match status" value="1"/>
</dbReference>
<dbReference type="EC" id="2.7.13.3" evidence="2"/>
<dbReference type="InterPro" id="IPR005467">
    <property type="entry name" value="His_kinase_dom"/>
</dbReference>
<keyword evidence="3 7" id="KW-0597">Phosphoprotein</keyword>
<accession>A0ABM7LI90</accession>
<keyword evidence="6" id="KW-0902">Two-component regulatory system</keyword>
<proteinExistence type="predicted"/>
<dbReference type="InterPro" id="IPR003661">
    <property type="entry name" value="HisK_dim/P_dom"/>
</dbReference>
<sequence>MQEDTDMSELHNKIGLRRWLWRAYVQSALLPLVLVETVLIACYLLSNQAIRDAQVQYLEQNAMDSLSATADQNAQIIQDHMGHVAANTDLFAHMVEQALANPAHTPPERFATTADGARYSPRNLGGAASFYSAATPLEKQDLGKVGSLASLDSLMEEMKNHQPLVASLYFNSWDNYNRIFPWFETQKQYPHDMRIPEYSFYYLADAAHNPGRLQRWTDVYLDPAGQGWMTSSISPVYRGDFLEGVVGMDVTVGGILEEISRLHIGWGGYLILVNQEMNIMALPHAAEHDFDLQELTGHDTQEAVKSERFKPAGFNLGMRPDTADLAKTLAKAPNGRAEIDLKGRTHLVAWNEIQPSGWRLVALADKSEVMAATNNLAGHYRHIGYLLIAGLVGFYLCFFTYMWLRARHLSDRLRDTIDGIADMLRQIGLGQWQPRRAESRILELDRMAESVLVMGQQLGISENQRNAAQQRLELVAESVTAGLWEYDLEQDRLHLRGEFVARFNLPGCELLRHRLHPHIHPDDAPRLDSALNALRLGVISRIDLELRFLAPDGSEVWMLCRGRKLELEGEATHTLVAGTFVDIEKLKQVEEDLLQRTREAQAASQAKSRFISSISHELRTPLNAIHGFAQLMHMQATQTGADTQSLDEILLASGHLSQLVDDLLDWSSLQAEAPKLTLRPVNAGRMMHECAEMVRGQAETVGLELQVRLPEAPTHVMADSRRLRQVLINLLSNAIKYNRPGGRLLLGVEPCDEHLRIYVEDGGEGVDPALQGELFEPFQRLGKENTAIKGTGIGLSLCRELAELMQGRMGLHSELGVGSRFWIELPLANTPSSVGRVERSGRPRVIHLDDDEPSRRRVARALAGVADVASLDHGGQLAEALQQGLPDMLLVDLGVDGASAISQLNGIEGGADVPVVMLTAKPDPSWLSFYAFRAVLLKPIDVEELRELASSLLVKEEPHVH</sequence>
<dbReference type="InterPro" id="IPR013655">
    <property type="entry name" value="PAS_fold_3"/>
</dbReference>
<reference evidence="12" key="1">
    <citation type="submission" date="2020-05" db="EMBL/GenBank/DDBJ databases">
        <title>Complete genome sequence of Pseudomonas sp. Sm006.</title>
        <authorList>
            <person name="Takeuchi K."/>
            <person name="Someya N."/>
        </authorList>
    </citation>
    <scope>NUCLEOTIDE SEQUENCE</scope>
    <source>
        <strain evidence="12">Sm006</strain>
    </source>
</reference>